<keyword evidence="4 6" id="KW-0408">Iron</keyword>
<feature type="binding site" evidence="6">
    <location>
        <begin position="30"/>
        <end position="37"/>
    </location>
    <ligand>
        <name>ATP</name>
        <dbReference type="ChEBI" id="CHEBI:30616"/>
    </ligand>
</feature>
<evidence type="ECO:0000256" key="6">
    <source>
        <dbReference type="HAMAP-Rule" id="MF_02040"/>
    </source>
</evidence>
<dbReference type="AlphaFoldDB" id="A0A2R4W177"/>
<dbReference type="InterPro" id="IPR044304">
    <property type="entry name" value="NUBPL-like"/>
</dbReference>
<dbReference type="InterPro" id="IPR019591">
    <property type="entry name" value="Mrp/NBP35_ATP-bd"/>
</dbReference>
<organism evidence="7 8">
    <name type="scientific">Thermodesulfobium acidiphilum</name>
    <dbReference type="NCBI Taxonomy" id="1794699"/>
    <lineage>
        <taxon>Bacteria</taxon>
        <taxon>Pseudomonadati</taxon>
        <taxon>Thermodesulfobiota</taxon>
        <taxon>Thermodesulfobiia</taxon>
        <taxon>Thermodesulfobiales</taxon>
        <taxon>Thermodesulfobiaceae</taxon>
        <taxon>Thermodesulfobium</taxon>
    </lineage>
</organism>
<keyword evidence="5 6" id="KW-0411">Iron-sulfur</keyword>
<comment type="function">
    <text evidence="6">Binds and transfers iron-sulfur (Fe-S) clusters to target apoproteins. Can hydrolyze ATP.</text>
</comment>
<proteinExistence type="inferred from homology"/>
<accession>A0A2R4W177</accession>
<dbReference type="InterPro" id="IPR033756">
    <property type="entry name" value="YlxH/NBP35"/>
</dbReference>
<dbReference type="SUPFAM" id="SSF52540">
    <property type="entry name" value="P-loop containing nucleoside triphosphate hydrolases"/>
    <property type="match status" value="1"/>
</dbReference>
<dbReference type="Proteomes" id="UP000244792">
    <property type="component" value="Chromosome"/>
</dbReference>
<keyword evidence="3 6" id="KW-0067">ATP-binding</keyword>
<dbReference type="HAMAP" id="MF_02040">
    <property type="entry name" value="Mrp_NBP35"/>
    <property type="match status" value="1"/>
</dbReference>
<gene>
    <name evidence="7" type="ORF">TDSAC_1192</name>
</gene>
<dbReference type="RefSeq" id="WP_108309328.1">
    <property type="nucleotide sequence ID" value="NZ_CP020921.1"/>
</dbReference>
<evidence type="ECO:0000256" key="2">
    <source>
        <dbReference type="ARBA" id="ARBA00022741"/>
    </source>
</evidence>
<keyword evidence="1 6" id="KW-0479">Metal-binding</keyword>
<dbReference type="Gene3D" id="3.40.50.300">
    <property type="entry name" value="P-loop containing nucleotide triphosphate hydrolases"/>
    <property type="match status" value="1"/>
</dbReference>
<evidence type="ECO:0000256" key="1">
    <source>
        <dbReference type="ARBA" id="ARBA00022723"/>
    </source>
</evidence>
<comment type="subunit">
    <text evidence="6">Homodimer.</text>
</comment>
<comment type="similarity">
    <text evidence="6">Belongs to the Mrp/NBP35 ATP-binding proteins family.</text>
</comment>
<dbReference type="CDD" id="cd02037">
    <property type="entry name" value="Mrp_NBP35"/>
    <property type="match status" value="1"/>
</dbReference>
<protein>
    <recommendedName>
        <fullName evidence="6">Iron-sulfur cluster carrier protein</fullName>
    </recommendedName>
</protein>
<dbReference type="GO" id="GO:0005524">
    <property type="term" value="F:ATP binding"/>
    <property type="evidence" value="ECO:0007669"/>
    <property type="project" value="UniProtKB-UniRule"/>
</dbReference>
<evidence type="ECO:0000313" key="7">
    <source>
        <dbReference type="EMBL" id="AWB10535.1"/>
    </source>
</evidence>
<evidence type="ECO:0000256" key="5">
    <source>
        <dbReference type="ARBA" id="ARBA00023014"/>
    </source>
</evidence>
<evidence type="ECO:0000313" key="8">
    <source>
        <dbReference type="Proteomes" id="UP000244792"/>
    </source>
</evidence>
<keyword evidence="6" id="KW-0378">Hydrolase</keyword>
<dbReference type="PANTHER" id="PTHR42961">
    <property type="entry name" value="IRON-SULFUR PROTEIN NUBPL"/>
    <property type="match status" value="1"/>
</dbReference>
<dbReference type="Pfam" id="PF10609">
    <property type="entry name" value="ParA"/>
    <property type="match status" value="1"/>
</dbReference>
<dbReference type="KEGG" id="taci:TDSAC_1192"/>
<evidence type="ECO:0000256" key="4">
    <source>
        <dbReference type="ARBA" id="ARBA00023004"/>
    </source>
</evidence>
<dbReference type="FunFam" id="3.40.50.300:FF:001119">
    <property type="entry name" value="Iron-sulfur cluster carrier protein"/>
    <property type="match status" value="1"/>
</dbReference>
<dbReference type="GO" id="GO:0016887">
    <property type="term" value="F:ATP hydrolysis activity"/>
    <property type="evidence" value="ECO:0007669"/>
    <property type="project" value="UniProtKB-UniRule"/>
</dbReference>
<sequence>MSDKAQEKGAGLLEPVILPNVKKVVAILSGKGGVGKSTVTSLLACEFARRNFKVGILDADVTGPSIPKLFGVNKKLEVKNDKLQPATTKLGIKVVSLNLLLPSEDDPVIWRGPMLSKVIKEFWEQVDWGELDYLFIDLPPGTSDVVITVFQSIPVEGAIVVTTPQDLASLIVKKSMKMVKRVKNGKLLGIVENMSYFVCPDNQKEYYIFGASKVEKIAMEYGIEVLAKVPIDPIMVQMADEGKIEEYTKNIFSHVKF</sequence>
<dbReference type="GO" id="GO:0140663">
    <property type="term" value="F:ATP-dependent FeS chaperone activity"/>
    <property type="evidence" value="ECO:0007669"/>
    <property type="project" value="InterPro"/>
</dbReference>
<dbReference type="InterPro" id="IPR027417">
    <property type="entry name" value="P-loop_NTPase"/>
</dbReference>
<evidence type="ECO:0000256" key="3">
    <source>
        <dbReference type="ARBA" id="ARBA00022840"/>
    </source>
</evidence>
<dbReference type="EMBL" id="CP020921">
    <property type="protein sequence ID" value="AWB10535.1"/>
    <property type="molecule type" value="Genomic_DNA"/>
</dbReference>
<dbReference type="GO" id="GO:0046872">
    <property type="term" value="F:metal ion binding"/>
    <property type="evidence" value="ECO:0007669"/>
    <property type="project" value="UniProtKB-KW"/>
</dbReference>
<keyword evidence="2 6" id="KW-0547">Nucleotide-binding</keyword>
<reference evidence="7 8" key="1">
    <citation type="submission" date="2017-04" db="EMBL/GenBank/DDBJ databases">
        <title>Genomic insights into metabolism of Thermodesulfobium acidiphilum.</title>
        <authorList>
            <person name="Toshchakov S.V."/>
            <person name="Frolov E.N."/>
            <person name="Kublanov I.V."/>
            <person name="Samarov N.I."/>
            <person name="Novikov A."/>
            <person name="Lebedinsky A.V."/>
            <person name="Bonch-Osmolovskaya E.A."/>
            <person name="Chernyh N.A."/>
        </authorList>
    </citation>
    <scope>NUCLEOTIDE SEQUENCE [LARGE SCALE GENOMIC DNA]</scope>
    <source>
        <strain evidence="7 8">3127-1</strain>
    </source>
</reference>
<dbReference type="OrthoDB" id="9809679at2"/>
<name>A0A2R4W177_THEAF</name>
<keyword evidence="8" id="KW-1185">Reference proteome</keyword>
<dbReference type="PANTHER" id="PTHR42961:SF2">
    <property type="entry name" value="IRON-SULFUR PROTEIN NUBPL"/>
    <property type="match status" value="1"/>
</dbReference>
<dbReference type="GO" id="GO:0051539">
    <property type="term" value="F:4 iron, 4 sulfur cluster binding"/>
    <property type="evidence" value="ECO:0007669"/>
    <property type="project" value="TreeGrafter"/>
</dbReference>
<dbReference type="GO" id="GO:0016226">
    <property type="term" value="P:iron-sulfur cluster assembly"/>
    <property type="evidence" value="ECO:0007669"/>
    <property type="project" value="InterPro"/>
</dbReference>